<feature type="region of interest" description="Disordered" evidence="1">
    <location>
        <begin position="345"/>
        <end position="402"/>
    </location>
</feature>
<evidence type="ECO:0000313" key="3">
    <source>
        <dbReference type="Proteomes" id="UP000077266"/>
    </source>
</evidence>
<gene>
    <name evidence="2" type="ORF">EXIGLDRAFT_743476</name>
</gene>
<dbReference type="EMBL" id="KV425882">
    <property type="protein sequence ID" value="KZW03725.1"/>
    <property type="molecule type" value="Genomic_DNA"/>
</dbReference>
<feature type="region of interest" description="Disordered" evidence="1">
    <location>
        <begin position="288"/>
        <end position="307"/>
    </location>
</feature>
<dbReference type="InParanoid" id="A0A165QJY8"/>
<keyword evidence="3" id="KW-1185">Reference proteome</keyword>
<feature type="region of interest" description="Disordered" evidence="1">
    <location>
        <begin position="655"/>
        <end position="686"/>
    </location>
</feature>
<feature type="compositionally biased region" description="Polar residues" evidence="1">
    <location>
        <begin position="478"/>
        <end position="489"/>
    </location>
</feature>
<feature type="compositionally biased region" description="Low complexity" evidence="1">
    <location>
        <begin position="439"/>
        <end position="477"/>
    </location>
</feature>
<organism evidence="2 3">
    <name type="scientific">Exidia glandulosa HHB12029</name>
    <dbReference type="NCBI Taxonomy" id="1314781"/>
    <lineage>
        <taxon>Eukaryota</taxon>
        <taxon>Fungi</taxon>
        <taxon>Dikarya</taxon>
        <taxon>Basidiomycota</taxon>
        <taxon>Agaricomycotina</taxon>
        <taxon>Agaricomycetes</taxon>
        <taxon>Auriculariales</taxon>
        <taxon>Exidiaceae</taxon>
        <taxon>Exidia</taxon>
    </lineage>
</organism>
<proteinExistence type="predicted"/>
<feature type="region of interest" description="Disordered" evidence="1">
    <location>
        <begin position="416"/>
        <end position="574"/>
    </location>
</feature>
<feature type="compositionally biased region" description="Low complexity" evidence="1">
    <location>
        <begin position="513"/>
        <end position="524"/>
    </location>
</feature>
<dbReference type="AlphaFoldDB" id="A0A165QJY8"/>
<feature type="compositionally biased region" description="Pro residues" evidence="1">
    <location>
        <begin position="551"/>
        <end position="562"/>
    </location>
</feature>
<protein>
    <submittedName>
        <fullName evidence="2">Uncharacterized protein</fullName>
    </submittedName>
</protein>
<feature type="compositionally biased region" description="Basic and acidic residues" evidence="1">
    <location>
        <begin position="364"/>
        <end position="378"/>
    </location>
</feature>
<name>A0A165QJY8_EXIGL</name>
<feature type="compositionally biased region" description="Acidic residues" evidence="1">
    <location>
        <begin position="660"/>
        <end position="676"/>
    </location>
</feature>
<dbReference type="Proteomes" id="UP000077266">
    <property type="component" value="Unassembled WGS sequence"/>
</dbReference>
<dbReference type="STRING" id="1314781.A0A165QJY8"/>
<accession>A0A165QJY8</accession>
<evidence type="ECO:0000256" key="1">
    <source>
        <dbReference type="SAM" id="MobiDB-lite"/>
    </source>
</evidence>
<dbReference type="OrthoDB" id="2563191at2759"/>
<sequence length="743" mass="79923">MASDGPQHQDQLEYSCNCLNVTITPNGHPQPAKDAPAQFLTVTVPDDGVVIAHPQLTLRDRSKPVEPTVQHVSLSCLVCNTLVYRVAQTIHPGEEAREGPVVPVAEWAEQDVLLSSTGLIDVSVACLTGDSLRRARESERFSDTFAILVTQHPSTPAARHATHNPLAQAGAHPQTQYALAPFPAPLLFAPPPFSPSHPAFAHLSKRAQARSEHLRHQAELDVQQIVSKRLADLDAADRALKTEVEAIWRSFRDGWRAAVERIPYEEQSLHPLHNVNNTLSFNPDAAAVTATQSKEPPTPTQQDPQPLIARRPSLNRTHSSQSHAPSLLSASLRQTGFHLPPRVAEAQGTQGQGNNSPSPPPYASHDDDSSDDPSRPPRYDGLTTSGSKSPPVDFRRNMDPNLDISTSVRIGSILAQQAREHEHHEQERAPKRKKKVRQPPTAQTSGTGSTSTAPSQGAAVPGPSASASAFSPPRGSSLRTSMVNGTSHSTPEKDRGKRKVTFDEEPEVLVIQPAPASPAVVPAPAARPPPEDDHVEEVAIFDLDGLDEAHPAPPPPTAPSNPSPSRAVNGRAARTSSLLASMSYRAPSALSASASAPPTPPAISASAPTEHFKPYEEHLRSLVAADYPTHREAWKKGGKAWAMFARGRRHRSSALVLGDTEPEMEDDSGDEEDEAEEKAQEPQIARSLPIAIAPVAGLGAARRRPQLDDVPEELVPENATARQRAAMILHRGVPDEGVTRSLV</sequence>
<feature type="compositionally biased region" description="Basic and acidic residues" evidence="1">
    <location>
        <begin position="418"/>
        <end position="429"/>
    </location>
</feature>
<reference evidence="2 3" key="1">
    <citation type="journal article" date="2016" name="Mol. Biol. Evol.">
        <title>Comparative Genomics of Early-Diverging Mushroom-Forming Fungi Provides Insights into the Origins of Lignocellulose Decay Capabilities.</title>
        <authorList>
            <person name="Nagy L.G."/>
            <person name="Riley R."/>
            <person name="Tritt A."/>
            <person name="Adam C."/>
            <person name="Daum C."/>
            <person name="Floudas D."/>
            <person name="Sun H."/>
            <person name="Yadav J.S."/>
            <person name="Pangilinan J."/>
            <person name="Larsson K.H."/>
            <person name="Matsuura K."/>
            <person name="Barry K."/>
            <person name="Labutti K."/>
            <person name="Kuo R."/>
            <person name="Ohm R.A."/>
            <person name="Bhattacharya S.S."/>
            <person name="Shirouzu T."/>
            <person name="Yoshinaga Y."/>
            <person name="Martin F.M."/>
            <person name="Grigoriev I.V."/>
            <person name="Hibbett D.S."/>
        </authorList>
    </citation>
    <scope>NUCLEOTIDE SEQUENCE [LARGE SCALE GENOMIC DNA]</scope>
    <source>
        <strain evidence="2 3">HHB12029</strain>
    </source>
</reference>
<evidence type="ECO:0000313" key="2">
    <source>
        <dbReference type="EMBL" id="KZW03725.1"/>
    </source>
</evidence>